<dbReference type="PANTHER" id="PTHR10361">
    <property type="entry name" value="SODIUM-BILE ACID COTRANSPORTER"/>
    <property type="match status" value="1"/>
</dbReference>
<dbReference type="PANTHER" id="PTHR10361:SF28">
    <property type="entry name" value="P3 PROTEIN-RELATED"/>
    <property type="match status" value="1"/>
</dbReference>
<keyword evidence="2 5" id="KW-0812">Transmembrane</keyword>
<keyword evidence="7" id="KW-1185">Reference proteome</keyword>
<proteinExistence type="predicted"/>
<keyword evidence="4 5" id="KW-0472">Membrane</keyword>
<dbReference type="EMBL" id="BAUU01000014">
    <property type="protein sequence ID" value="GAE30883.1"/>
    <property type="molecule type" value="Genomic_DNA"/>
</dbReference>
<comment type="caution">
    <text evidence="6">The sequence shown here is derived from an EMBL/GenBank/DDBJ whole genome shotgun (WGS) entry which is preliminary data.</text>
</comment>
<dbReference type="AlphaFoldDB" id="W4QGW1"/>
<dbReference type="Pfam" id="PF01758">
    <property type="entry name" value="SBF"/>
    <property type="match status" value="1"/>
</dbReference>
<dbReference type="InterPro" id="IPR038770">
    <property type="entry name" value="Na+/solute_symporter_sf"/>
</dbReference>
<feature type="transmembrane region" description="Helical" evidence="5">
    <location>
        <begin position="95"/>
        <end position="117"/>
    </location>
</feature>
<keyword evidence="3 5" id="KW-1133">Transmembrane helix</keyword>
<dbReference type="Proteomes" id="UP000018895">
    <property type="component" value="Unassembled WGS sequence"/>
</dbReference>
<feature type="transmembrane region" description="Helical" evidence="5">
    <location>
        <begin position="68"/>
        <end position="89"/>
    </location>
</feature>
<reference evidence="6" key="1">
    <citation type="journal article" date="2014" name="Genome Announc.">
        <title>Draft Genome Sequences of Three Alkaliphilic Bacillus Strains, Bacillus wakoensis JCM 9140T, Bacillus akibai JCM 9157T, and Bacillus hemicellulosilyticus JCM 9152T.</title>
        <authorList>
            <person name="Yuki M."/>
            <person name="Oshima K."/>
            <person name="Suda W."/>
            <person name="Oshida Y."/>
            <person name="Kitamura K."/>
            <person name="Iida T."/>
            <person name="Hattori M."/>
            <person name="Ohkuma M."/>
        </authorList>
    </citation>
    <scope>NUCLEOTIDE SEQUENCE [LARGE SCALE GENOMIC DNA]</scope>
    <source>
        <strain evidence="6">JCM 9152</strain>
    </source>
</reference>
<dbReference type="InterPro" id="IPR002657">
    <property type="entry name" value="BilAc:Na_symport/Acr3"/>
</dbReference>
<dbReference type="GO" id="GO:0016020">
    <property type="term" value="C:membrane"/>
    <property type="evidence" value="ECO:0007669"/>
    <property type="project" value="UniProtKB-SubCell"/>
</dbReference>
<dbReference type="Gene3D" id="1.20.1530.20">
    <property type="match status" value="1"/>
</dbReference>
<feature type="transmembrane region" description="Helical" evidence="5">
    <location>
        <begin position="37"/>
        <end position="56"/>
    </location>
</feature>
<dbReference type="OrthoDB" id="1551454at2"/>
<feature type="transmembrane region" description="Helical" evidence="5">
    <location>
        <begin position="196"/>
        <end position="217"/>
    </location>
</feature>
<evidence type="ECO:0000313" key="6">
    <source>
        <dbReference type="EMBL" id="GAE30883.1"/>
    </source>
</evidence>
<name>W4QGW1_9BACI</name>
<organism evidence="6 7">
    <name type="scientific">Halalkalibacter hemicellulosilyticusJCM 9152</name>
    <dbReference type="NCBI Taxonomy" id="1236971"/>
    <lineage>
        <taxon>Bacteria</taxon>
        <taxon>Bacillati</taxon>
        <taxon>Bacillota</taxon>
        <taxon>Bacilli</taxon>
        <taxon>Bacillales</taxon>
        <taxon>Bacillaceae</taxon>
        <taxon>Halalkalibacter</taxon>
    </lineage>
</organism>
<comment type="subcellular location">
    <subcellularLocation>
        <location evidence="1">Membrane</location>
        <topology evidence="1">Multi-pass membrane protein</topology>
    </subcellularLocation>
</comment>
<dbReference type="RefSeq" id="WP_035343941.1">
    <property type="nucleotide sequence ID" value="NZ_BAUU01000014.1"/>
</dbReference>
<accession>W4QGW1</accession>
<dbReference type="STRING" id="1236971.JCM9152_2309"/>
<protein>
    <submittedName>
        <fullName evidence="6">Bile acid sodium symporter</fullName>
    </submittedName>
</protein>
<gene>
    <name evidence="6" type="ORF">JCM9152_2309</name>
</gene>
<evidence type="ECO:0000256" key="4">
    <source>
        <dbReference type="ARBA" id="ARBA00023136"/>
    </source>
</evidence>
<feature type="transmembrane region" description="Helical" evidence="5">
    <location>
        <begin position="124"/>
        <end position="144"/>
    </location>
</feature>
<feature type="transmembrane region" description="Helical" evidence="5">
    <location>
        <begin position="223"/>
        <end position="244"/>
    </location>
</feature>
<evidence type="ECO:0000256" key="2">
    <source>
        <dbReference type="ARBA" id="ARBA00022692"/>
    </source>
</evidence>
<evidence type="ECO:0000256" key="1">
    <source>
        <dbReference type="ARBA" id="ARBA00004141"/>
    </source>
</evidence>
<evidence type="ECO:0000313" key="7">
    <source>
        <dbReference type="Proteomes" id="UP000018895"/>
    </source>
</evidence>
<dbReference type="InterPro" id="IPR004710">
    <property type="entry name" value="Bilac:Na_transpt"/>
</dbReference>
<evidence type="ECO:0000256" key="3">
    <source>
        <dbReference type="ARBA" id="ARBA00022989"/>
    </source>
</evidence>
<feature type="transmembrane region" description="Helical" evidence="5">
    <location>
        <begin position="12"/>
        <end position="31"/>
    </location>
</feature>
<feature type="transmembrane region" description="Helical" evidence="5">
    <location>
        <begin position="164"/>
        <end position="184"/>
    </location>
</feature>
<sequence length="314" mass="34562">MLKQINSFLEKRMLYLTPIAVLIGLICTSWLQMLIMLVPWVFAYITFVSSIGINITQLKKSFTRPLPILLALSILQIIMPLIAFSLGHLLFSHDLYTLVGIIIAFIIPTGVISLMWVSIYKGDLSITLLIVLMNTLLSPILVPLSLQVFVGANIEMNTWEIMPSLFWMIVVPSLLGIVLSEFSLEKGREIKSYLSPFSKIGLLVVIAVNSSVAAPAFQLSWHLVKVGISVLVLAMLGYLMGVILAQWARLSDKVTISLLFNSGMRNISVGATIAILYFPAQVSVPIVIGTLFQQTLAALSGKLLSLFLQRSNGL</sequence>
<evidence type="ECO:0000256" key="5">
    <source>
        <dbReference type="SAM" id="Phobius"/>
    </source>
</evidence>